<dbReference type="Gene3D" id="3.20.20.80">
    <property type="entry name" value="Glycosidases"/>
    <property type="match status" value="1"/>
</dbReference>
<protein>
    <recommendedName>
        <fullName evidence="2">Glycosyl hydrolase</fullName>
    </recommendedName>
</protein>
<dbReference type="AlphaFoldDB" id="A0A6N2TY70"/>
<dbReference type="InterPro" id="IPR017853">
    <property type="entry name" value="GH"/>
</dbReference>
<gene>
    <name evidence="1" type="ORF">AOLFYP35_01510</name>
</gene>
<evidence type="ECO:0000313" key="1">
    <source>
        <dbReference type="EMBL" id="VYT09463.1"/>
    </source>
</evidence>
<dbReference type="SUPFAM" id="SSF51445">
    <property type="entry name" value="(Trans)glycosidases"/>
    <property type="match status" value="1"/>
</dbReference>
<dbReference type="EMBL" id="CACRSM010000003">
    <property type="protein sequence ID" value="VYT09463.1"/>
    <property type="molecule type" value="Genomic_DNA"/>
</dbReference>
<sequence>MKFGVNYTPRQGWFHSWLDFDSEAVRDDFHAIRAIGADHVRIFPLWPLLQPNRTLIRPKAIEDVATVVEIAGECGLQVTVDVLQGHLSSFDFLPSWVTSWHRRNLFTDPDVVQAERNLVSEMAKALRGIPAASGLSIGNEFFQFAASRHPFPHKVSGEEAGRWLEQMFGTAREEWPEGVHTHSHDDDLWFENDQPFSPQMATSLGDLTTVHSWIFGRVGPRLGARAPQLVWFARYLCELAAAWAEDPSRGVWLQEIGAPENYVNPEEAPQFLTDTVDILMGQRGGGVSPGLEGVTWWCSHDVSRELSDFPALEHSLGLLGQDGNPKPIGEAFHRAAQRWADVRAHGEQRSSLPLTAQEWTRVDTDARHEYFDRWMELALAGDVRRIELNRSCYRSSGESKDEEKNIFLSTWDS</sequence>
<organism evidence="1">
    <name type="scientific">Schaalia odontolytica</name>
    <dbReference type="NCBI Taxonomy" id="1660"/>
    <lineage>
        <taxon>Bacteria</taxon>
        <taxon>Bacillati</taxon>
        <taxon>Actinomycetota</taxon>
        <taxon>Actinomycetes</taxon>
        <taxon>Actinomycetales</taxon>
        <taxon>Actinomycetaceae</taxon>
        <taxon>Schaalia</taxon>
    </lineage>
</organism>
<accession>A0A6N2TY70</accession>
<reference evidence="1" key="1">
    <citation type="submission" date="2019-11" db="EMBL/GenBank/DDBJ databases">
        <authorList>
            <person name="Feng L."/>
        </authorList>
    </citation>
    <scope>NUCLEOTIDE SEQUENCE</scope>
    <source>
        <strain evidence="1">AodontolyticusLFYP35</strain>
    </source>
</reference>
<evidence type="ECO:0008006" key="2">
    <source>
        <dbReference type="Google" id="ProtNLM"/>
    </source>
</evidence>
<name>A0A6N2TY70_9ACTO</name>
<proteinExistence type="predicted"/>